<dbReference type="PANTHER" id="PTHR34351:SF1">
    <property type="entry name" value="SLR1927 PROTEIN"/>
    <property type="match status" value="1"/>
</dbReference>
<feature type="transmembrane region" description="Helical" evidence="1">
    <location>
        <begin position="66"/>
        <end position="84"/>
    </location>
</feature>
<dbReference type="RefSeq" id="WP_005368696.1">
    <property type="nucleotide sequence ID" value="NZ_CM001475.1"/>
</dbReference>
<gene>
    <name evidence="2" type="ORF">Metal_0179</name>
</gene>
<evidence type="ECO:0000313" key="3">
    <source>
        <dbReference type="Proteomes" id="UP000005090"/>
    </source>
</evidence>
<dbReference type="STRING" id="686340.Metal_0179"/>
<evidence type="ECO:0000313" key="2">
    <source>
        <dbReference type="EMBL" id="EIC28046.1"/>
    </source>
</evidence>
<evidence type="ECO:0000256" key="1">
    <source>
        <dbReference type="SAM" id="Phobius"/>
    </source>
</evidence>
<keyword evidence="3" id="KW-1185">Reference proteome</keyword>
<feature type="transmembrane region" description="Helical" evidence="1">
    <location>
        <begin position="43"/>
        <end position="60"/>
    </location>
</feature>
<sequence>MNAPGLKMKERFRLSRFVRGEKASPDPVILNHRRIFILPTRRGLGFAFLATLLFFIGFVYNNNPVYLLAFLLAGIFFLSTVHTFRTLAGLVIREGYGKPVFAGDTAAFPIHIDNPTSLLRPQIRIEGQPETELTLPPESRSQIFVHRTAARRGWCEAGPITLCSTFPLGLFRAWSPLRFNMKILVYPQLAEAGVPLPPLSAGPDRDGVGRQGSDEFYGLKNYSAGDPVRRIHWKAYAKGYGVLSKQYRGGGSGELWLDFDETPGGGTEERLSRLCRWVLEADQAGLRYGLRLPGNRIMPADGAQHRQSCLEALALYPL</sequence>
<dbReference type="Proteomes" id="UP000005090">
    <property type="component" value="Chromosome"/>
</dbReference>
<dbReference type="EMBL" id="CM001475">
    <property type="protein sequence ID" value="EIC28046.1"/>
    <property type="molecule type" value="Genomic_DNA"/>
</dbReference>
<reference evidence="2 3" key="1">
    <citation type="journal article" date="2013" name="Genome Announc.">
        <title>Genome Sequence of the Obligate Gammaproteobacterial Methanotroph Methylomicrobium album Strain BG8.</title>
        <authorList>
            <person name="Kits K.D."/>
            <person name="Kalyuzhnaya M.G."/>
            <person name="Klotz M.G."/>
            <person name="Jetten M.S."/>
            <person name="Op den Camp H.J."/>
            <person name="Vuilleumier S."/>
            <person name="Bringel F."/>
            <person name="Dispirito A.A."/>
            <person name="Murrell J.C."/>
            <person name="Bruce D."/>
            <person name="Cheng J.F."/>
            <person name="Copeland A."/>
            <person name="Goodwin L."/>
            <person name="Hauser L."/>
            <person name="Lajus A."/>
            <person name="Land M.L."/>
            <person name="Lapidus A."/>
            <person name="Lucas S."/>
            <person name="Medigue C."/>
            <person name="Pitluck S."/>
            <person name="Woyke T."/>
            <person name="Zeytun A."/>
            <person name="Stein L.Y."/>
        </authorList>
    </citation>
    <scope>NUCLEOTIDE SEQUENCE [LARGE SCALE GENOMIC DNA]</scope>
    <source>
        <strain evidence="2 3">BG8</strain>
    </source>
</reference>
<protein>
    <submittedName>
        <fullName evidence="2">Uncharacterized protein</fullName>
    </submittedName>
</protein>
<dbReference type="AlphaFoldDB" id="H8GKN8"/>
<dbReference type="eggNOG" id="COG1721">
    <property type="taxonomic scope" value="Bacteria"/>
</dbReference>
<organism evidence="2 3">
    <name type="scientific">Methylomicrobium album BG8</name>
    <dbReference type="NCBI Taxonomy" id="686340"/>
    <lineage>
        <taxon>Bacteria</taxon>
        <taxon>Pseudomonadati</taxon>
        <taxon>Pseudomonadota</taxon>
        <taxon>Gammaproteobacteria</taxon>
        <taxon>Methylococcales</taxon>
        <taxon>Methylococcaceae</taxon>
        <taxon>Methylomicrobium</taxon>
    </lineage>
</organism>
<keyword evidence="1" id="KW-1133">Transmembrane helix</keyword>
<accession>H8GKN8</accession>
<proteinExistence type="predicted"/>
<dbReference type="HOGENOM" id="CLU_054568_0_1_6"/>
<keyword evidence="1" id="KW-0472">Membrane</keyword>
<keyword evidence="1" id="KW-0812">Transmembrane</keyword>
<name>H8GKN8_METAL</name>
<dbReference type="PANTHER" id="PTHR34351">
    <property type="entry name" value="SLR1927 PROTEIN-RELATED"/>
    <property type="match status" value="1"/>
</dbReference>